<dbReference type="GO" id="GO:0035925">
    <property type="term" value="F:mRNA 3'-UTR AU-rich region binding"/>
    <property type="evidence" value="ECO:0007669"/>
    <property type="project" value="TreeGrafter"/>
</dbReference>
<dbReference type="AlphaFoldDB" id="A0AAD9UQF0"/>
<name>A0AAD9UQF0_9APIC</name>
<dbReference type="InterPro" id="IPR027408">
    <property type="entry name" value="PNPase/RNase_PH_dom_sf"/>
</dbReference>
<dbReference type="GO" id="GO:0071028">
    <property type="term" value="P:nuclear mRNA surveillance"/>
    <property type="evidence" value="ECO:0007669"/>
    <property type="project" value="TreeGrafter"/>
</dbReference>
<dbReference type="GO" id="GO:0016075">
    <property type="term" value="P:rRNA catabolic process"/>
    <property type="evidence" value="ECO:0007669"/>
    <property type="project" value="TreeGrafter"/>
</dbReference>
<reference evidence="6" key="1">
    <citation type="journal article" date="2023" name="Nat. Microbiol.">
        <title>Babesia duncani multi-omics identifies virulence factors and drug targets.</title>
        <authorList>
            <person name="Singh P."/>
            <person name="Lonardi S."/>
            <person name="Liang Q."/>
            <person name="Vydyam P."/>
            <person name="Khabirova E."/>
            <person name="Fang T."/>
            <person name="Gihaz S."/>
            <person name="Thekkiniath J."/>
            <person name="Munshi M."/>
            <person name="Abel S."/>
            <person name="Ciampossin L."/>
            <person name="Batugedara G."/>
            <person name="Gupta M."/>
            <person name="Lu X.M."/>
            <person name="Lenz T."/>
            <person name="Chakravarty S."/>
            <person name="Cornillot E."/>
            <person name="Hu Y."/>
            <person name="Ma W."/>
            <person name="Gonzalez L.M."/>
            <person name="Sanchez S."/>
            <person name="Estrada K."/>
            <person name="Sanchez-Flores A."/>
            <person name="Montero E."/>
            <person name="Harb O.S."/>
            <person name="Le Roch K.G."/>
            <person name="Mamoun C.B."/>
        </authorList>
    </citation>
    <scope>NUCLEOTIDE SEQUENCE</scope>
    <source>
        <strain evidence="6">WA1</strain>
    </source>
</reference>
<dbReference type="GO" id="GO:0000176">
    <property type="term" value="C:nuclear exosome (RNase complex)"/>
    <property type="evidence" value="ECO:0007669"/>
    <property type="project" value="TreeGrafter"/>
</dbReference>
<organism evidence="6 7">
    <name type="scientific">Babesia duncani</name>
    <dbReference type="NCBI Taxonomy" id="323732"/>
    <lineage>
        <taxon>Eukaryota</taxon>
        <taxon>Sar</taxon>
        <taxon>Alveolata</taxon>
        <taxon>Apicomplexa</taxon>
        <taxon>Aconoidasida</taxon>
        <taxon>Piroplasmida</taxon>
        <taxon>Babesiidae</taxon>
        <taxon>Babesia</taxon>
    </lineage>
</organism>
<evidence type="ECO:0000313" key="6">
    <source>
        <dbReference type="EMBL" id="KAK2197874.1"/>
    </source>
</evidence>
<keyword evidence="7" id="KW-1185">Reference proteome</keyword>
<gene>
    <name evidence="6" type="ORF">BdWA1_000877</name>
</gene>
<comment type="caution">
    <text evidence="6">The sequence shown here is derived from an EMBL/GenBank/DDBJ whole genome shotgun (WGS) entry which is preliminary data.</text>
</comment>
<evidence type="ECO:0000256" key="4">
    <source>
        <dbReference type="ARBA" id="ARBA00022490"/>
    </source>
</evidence>
<dbReference type="InterPro" id="IPR001247">
    <property type="entry name" value="ExoRNase_PH_dom1"/>
</dbReference>
<evidence type="ECO:0000256" key="2">
    <source>
        <dbReference type="ARBA" id="ARBA00004496"/>
    </source>
</evidence>
<evidence type="ECO:0000256" key="1">
    <source>
        <dbReference type="ARBA" id="ARBA00004123"/>
    </source>
</evidence>
<dbReference type="EMBL" id="JALLKP010000001">
    <property type="protein sequence ID" value="KAK2197874.1"/>
    <property type="molecule type" value="Genomic_DNA"/>
</dbReference>
<proteinExistence type="inferred from homology"/>
<dbReference type="Pfam" id="PF01138">
    <property type="entry name" value="RNase_PH"/>
    <property type="match status" value="1"/>
</dbReference>
<dbReference type="GO" id="GO:0000467">
    <property type="term" value="P:exonucleolytic trimming to generate mature 3'-end of 5.8S rRNA from tricistronic rRNA transcript (SSU-rRNA, 5.8S rRNA, LSU-rRNA)"/>
    <property type="evidence" value="ECO:0007669"/>
    <property type="project" value="TreeGrafter"/>
</dbReference>
<sequence length="151" mass="16593">MEPGALQEIDFLKTRHPDSSSLAIAEAAVRRGLRVDGRTPSKYRKIAVEFLTSSGRAIVSFGNTRVFCAVSGEIVESSERPGEGFFLHVEMAPFTSHSYEPGKMNEQELFISHYIERAFKETGALDVESLCISNGKHVSFSAALMNQGLAH</sequence>
<protein>
    <submittedName>
        <fullName evidence="6">Bifunctional PNPase-RNase PH domain superfamily/Ribosomal protein S5 domain 2-type fold/Exoribonuclease</fullName>
    </submittedName>
</protein>
<dbReference type="Proteomes" id="UP001214638">
    <property type="component" value="Unassembled WGS sequence"/>
</dbReference>
<dbReference type="Gene3D" id="3.30.230.70">
    <property type="entry name" value="GHMP Kinase, N-terminal domain"/>
    <property type="match status" value="1"/>
</dbReference>
<dbReference type="GO" id="GO:0071038">
    <property type="term" value="P:TRAMP-dependent tRNA surveillance pathway"/>
    <property type="evidence" value="ECO:0007669"/>
    <property type="project" value="TreeGrafter"/>
</dbReference>
<dbReference type="GO" id="GO:0034476">
    <property type="term" value="P:U5 snRNA 3'-end processing"/>
    <property type="evidence" value="ECO:0007669"/>
    <property type="project" value="TreeGrafter"/>
</dbReference>
<dbReference type="SUPFAM" id="SSF54211">
    <property type="entry name" value="Ribosomal protein S5 domain 2-like"/>
    <property type="match status" value="1"/>
</dbReference>
<evidence type="ECO:0000313" key="7">
    <source>
        <dbReference type="Proteomes" id="UP001214638"/>
    </source>
</evidence>
<dbReference type="KEGG" id="bdw:94335175"/>
<comment type="similarity">
    <text evidence="3">Belongs to the RNase PH family.</text>
</comment>
<dbReference type="GeneID" id="94335175"/>
<dbReference type="InterPro" id="IPR050590">
    <property type="entry name" value="Exosome_comp_Rrp42_subfam"/>
</dbReference>
<dbReference type="GO" id="GO:0000177">
    <property type="term" value="C:cytoplasmic exosome (RNase complex)"/>
    <property type="evidence" value="ECO:0007669"/>
    <property type="project" value="TreeGrafter"/>
</dbReference>
<dbReference type="InterPro" id="IPR020568">
    <property type="entry name" value="Ribosomal_Su5_D2-typ_SF"/>
</dbReference>
<comment type="subcellular location">
    <subcellularLocation>
        <location evidence="2">Cytoplasm</location>
    </subcellularLocation>
    <subcellularLocation>
        <location evidence="1">Nucleus</location>
    </subcellularLocation>
</comment>
<evidence type="ECO:0000256" key="3">
    <source>
        <dbReference type="ARBA" id="ARBA00006678"/>
    </source>
</evidence>
<evidence type="ECO:0000259" key="5">
    <source>
        <dbReference type="Pfam" id="PF01138"/>
    </source>
</evidence>
<keyword evidence="4" id="KW-0963">Cytoplasm</keyword>
<accession>A0AAD9UQF0</accession>
<dbReference type="GO" id="GO:0071035">
    <property type="term" value="P:nuclear polyadenylation-dependent rRNA catabolic process"/>
    <property type="evidence" value="ECO:0007669"/>
    <property type="project" value="TreeGrafter"/>
</dbReference>
<dbReference type="PANTHER" id="PTHR11097:SF14">
    <property type="entry name" value="EXOSOME COMPLEX COMPONENT RRP45"/>
    <property type="match status" value="1"/>
</dbReference>
<dbReference type="GO" id="GO:0034475">
    <property type="term" value="P:U4 snRNA 3'-end processing"/>
    <property type="evidence" value="ECO:0007669"/>
    <property type="project" value="TreeGrafter"/>
</dbReference>
<dbReference type="PANTHER" id="PTHR11097">
    <property type="entry name" value="EXOSOME COMPLEX EXONUCLEASE RIBOSOMAL RNA PROCESSING PROTEIN"/>
    <property type="match status" value="1"/>
</dbReference>
<feature type="domain" description="Exoribonuclease phosphorolytic" evidence="5">
    <location>
        <begin position="43"/>
        <end position="126"/>
    </location>
</feature>
<dbReference type="RefSeq" id="XP_067804716.1">
    <property type="nucleotide sequence ID" value="XM_067945925.1"/>
</dbReference>
<dbReference type="GO" id="GO:0034473">
    <property type="term" value="P:U1 snRNA 3'-end processing"/>
    <property type="evidence" value="ECO:0007669"/>
    <property type="project" value="TreeGrafter"/>
</dbReference>